<organism evidence="1 2">
    <name type="scientific">Castilleja foliolosa</name>
    <dbReference type="NCBI Taxonomy" id="1961234"/>
    <lineage>
        <taxon>Eukaryota</taxon>
        <taxon>Viridiplantae</taxon>
        <taxon>Streptophyta</taxon>
        <taxon>Embryophyta</taxon>
        <taxon>Tracheophyta</taxon>
        <taxon>Spermatophyta</taxon>
        <taxon>Magnoliopsida</taxon>
        <taxon>eudicotyledons</taxon>
        <taxon>Gunneridae</taxon>
        <taxon>Pentapetalae</taxon>
        <taxon>asterids</taxon>
        <taxon>lamiids</taxon>
        <taxon>Lamiales</taxon>
        <taxon>Orobanchaceae</taxon>
        <taxon>Pedicularideae</taxon>
        <taxon>Castillejinae</taxon>
        <taxon>Castilleja</taxon>
    </lineage>
</organism>
<sequence length="100" mass="11341">MEWESDAFISDLHGCLSVSWFRRLNRFLTELSLSRISLTLEIVLSESCEYEVGDIQCLPKPEVENLTISMTQLSGLDYFALFHGVLSVSDMPTEVYNCGL</sequence>
<name>A0ABD3EAZ9_9LAMI</name>
<comment type="caution">
    <text evidence="1">The sequence shown here is derived from an EMBL/GenBank/DDBJ whole genome shotgun (WGS) entry which is preliminary data.</text>
</comment>
<proteinExistence type="predicted"/>
<keyword evidence="2" id="KW-1185">Reference proteome</keyword>
<gene>
    <name evidence="1" type="ORF">CASFOL_006707</name>
</gene>
<protein>
    <submittedName>
        <fullName evidence="1">Uncharacterized protein</fullName>
    </submittedName>
</protein>
<evidence type="ECO:0000313" key="2">
    <source>
        <dbReference type="Proteomes" id="UP001632038"/>
    </source>
</evidence>
<reference evidence="2" key="1">
    <citation type="journal article" date="2024" name="IScience">
        <title>Strigolactones Initiate the Formation of Haustorium-like Structures in Castilleja.</title>
        <authorList>
            <person name="Buerger M."/>
            <person name="Peterson D."/>
            <person name="Chory J."/>
        </authorList>
    </citation>
    <scope>NUCLEOTIDE SEQUENCE [LARGE SCALE GENOMIC DNA]</scope>
</reference>
<dbReference type="EMBL" id="JAVIJP010000007">
    <property type="protein sequence ID" value="KAL3650304.1"/>
    <property type="molecule type" value="Genomic_DNA"/>
</dbReference>
<evidence type="ECO:0000313" key="1">
    <source>
        <dbReference type="EMBL" id="KAL3650304.1"/>
    </source>
</evidence>
<accession>A0ABD3EAZ9</accession>
<dbReference type="Proteomes" id="UP001632038">
    <property type="component" value="Unassembled WGS sequence"/>
</dbReference>
<dbReference type="AlphaFoldDB" id="A0ABD3EAZ9"/>